<evidence type="ECO:0000313" key="2">
    <source>
        <dbReference type="Proteomes" id="UP000007800"/>
    </source>
</evidence>
<dbReference type="GeneID" id="9053792"/>
<evidence type="ECO:0000313" key="1">
    <source>
        <dbReference type="EMBL" id="EER20251.1"/>
    </source>
</evidence>
<proteinExistence type="predicted"/>
<reference evidence="1 2" key="1">
    <citation type="submission" date="2008-07" db="EMBL/GenBank/DDBJ databases">
        <authorList>
            <person name="El-Sayed N."/>
            <person name="Caler E."/>
            <person name="Inman J."/>
            <person name="Amedeo P."/>
            <person name="Hass B."/>
            <person name="Wortman J."/>
        </authorList>
    </citation>
    <scope>NUCLEOTIDE SEQUENCE [LARGE SCALE GENOMIC DNA]</scope>
    <source>
        <strain evidence="2">ATCC 50983 / TXsc</strain>
    </source>
</reference>
<dbReference type="AlphaFoldDB" id="C5K5I9"/>
<gene>
    <name evidence="1" type="ORF">Pmar_PMAR010012</name>
</gene>
<accession>C5K5I9</accession>
<name>C5K5I9_PERM5</name>
<dbReference type="InParanoid" id="C5K5I9"/>
<organism evidence="2">
    <name type="scientific">Perkinsus marinus (strain ATCC 50983 / TXsc)</name>
    <dbReference type="NCBI Taxonomy" id="423536"/>
    <lineage>
        <taxon>Eukaryota</taxon>
        <taxon>Sar</taxon>
        <taxon>Alveolata</taxon>
        <taxon>Perkinsozoa</taxon>
        <taxon>Perkinsea</taxon>
        <taxon>Perkinsida</taxon>
        <taxon>Perkinsidae</taxon>
        <taxon>Perkinsus</taxon>
    </lineage>
</organism>
<dbReference type="EMBL" id="GG670634">
    <property type="protein sequence ID" value="EER20251.1"/>
    <property type="molecule type" value="Genomic_DNA"/>
</dbReference>
<dbReference type="Proteomes" id="UP000007800">
    <property type="component" value="Unassembled WGS sequence"/>
</dbReference>
<keyword evidence="2" id="KW-1185">Reference proteome</keyword>
<dbReference type="OrthoDB" id="433004at2759"/>
<dbReference type="RefSeq" id="XP_002788455.1">
    <property type="nucleotide sequence ID" value="XM_002788409.1"/>
</dbReference>
<sequence>MSPTKNELPQFWKIFAQNSSDALQLEFISLVQSASESNPEMCDHDEDEAPEWRRVAKAISQTLMEKELR</sequence>
<protein>
    <submittedName>
        <fullName evidence="1">Uncharacterized protein</fullName>
    </submittedName>
</protein>